<name>A0A090N089_STRRB</name>
<evidence type="ECO:0000313" key="2">
    <source>
        <dbReference type="Proteomes" id="UP000035682"/>
    </source>
</evidence>
<keyword evidence="2" id="KW-1185">Reference proteome</keyword>
<dbReference type="EMBL" id="LN609529">
    <property type="protein sequence ID" value="CEF70265.1"/>
    <property type="molecule type" value="Genomic_DNA"/>
</dbReference>
<sequence length="116" mass="13338">MLSNEEFSCHETIKSLIENKNSENLCSEGCQGLCYNRNYERIQRKRCCGKGFCGCCDLKVHVSKYSLLNEVVNVQNNLIDNINDENRNEFYVKTLTKDIIGNSDEEIDILNSVFTN</sequence>
<protein>
    <submittedName>
        <fullName evidence="1 3">Uncharacterized protein</fullName>
    </submittedName>
</protein>
<reference evidence="1 2" key="1">
    <citation type="submission" date="2014-09" db="EMBL/GenBank/DDBJ databases">
        <authorList>
            <person name="Martin A.A."/>
        </authorList>
    </citation>
    <scope>NUCLEOTIDE SEQUENCE</scope>
    <source>
        <strain evidence="2">ED321</strain>
        <strain evidence="1">ED321 Heterogonic</strain>
    </source>
</reference>
<organism evidence="1">
    <name type="scientific">Strongyloides ratti</name>
    <name type="common">Parasitic roundworm</name>
    <dbReference type="NCBI Taxonomy" id="34506"/>
    <lineage>
        <taxon>Eukaryota</taxon>
        <taxon>Metazoa</taxon>
        <taxon>Ecdysozoa</taxon>
        <taxon>Nematoda</taxon>
        <taxon>Chromadorea</taxon>
        <taxon>Rhabditida</taxon>
        <taxon>Tylenchina</taxon>
        <taxon>Panagrolaimomorpha</taxon>
        <taxon>Strongyloidoidea</taxon>
        <taxon>Strongyloididae</taxon>
        <taxon>Strongyloides</taxon>
    </lineage>
</organism>
<dbReference type="RefSeq" id="XP_024509464.1">
    <property type="nucleotide sequence ID" value="XM_024643837.1"/>
</dbReference>
<dbReference type="Proteomes" id="UP000035682">
    <property type="component" value="Unplaced"/>
</dbReference>
<reference evidence="3" key="2">
    <citation type="submission" date="2020-12" db="UniProtKB">
        <authorList>
            <consortium name="WormBaseParasite"/>
        </authorList>
    </citation>
    <scope>IDENTIFICATION</scope>
</reference>
<evidence type="ECO:0000313" key="1">
    <source>
        <dbReference type="EMBL" id="CEF70265.1"/>
    </source>
</evidence>
<gene>
    <name evidence="1 3 4" type="ORF">SRAE_2000489800</name>
</gene>
<dbReference type="WormBase" id="SRAE_2000489800">
    <property type="protein sequence ID" value="SRP06273"/>
    <property type="gene ID" value="WBGene00265145"/>
</dbReference>
<dbReference type="GeneID" id="36382638"/>
<dbReference type="WBParaSite" id="SRAE_2000489800.1">
    <property type="protein sequence ID" value="SRAE_2000489800.1"/>
    <property type="gene ID" value="WBGene00265145"/>
</dbReference>
<accession>A0A090N089</accession>
<evidence type="ECO:0000313" key="4">
    <source>
        <dbReference type="WormBase" id="SRAE_2000489800"/>
    </source>
</evidence>
<dbReference type="CTD" id="36382638"/>
<dbReference type="AlphaFoldDB" id="A0A090N089"/>
<proteinExistence type="predicted"/>
<evidence type="ECO:0000313" key="3">
    <source>
        <dbReference type="WBParaSite" id="SRAE_2000489800.1"/>
    </source>
</evidence>